<feature type="compositionally biased region" description="Polar residues" evidence="1">
    <location>
        <begin position="38"/>
        <end position="47"/>
    </location>
</feature>
<dbReference type="EMBL" id="CP001635">
    <property type="protein sequence ID" value="ACS17850.1"/>
    <property type="molecule type" value="Genomic_DNA"/>
</dbReference>
<keyword evidence="2" id="KW-0732">Signal</keyword>
<sequence length="99" mass="8895" precursor="true">MRIAPLISATFIAALGISSALAQTQTPPPIQTPGPQPASATGATNSAFGRITAQQAGGVAAAVGLAAAVGSGNGGNSGGGSGTGGTGGTGTGTGTTGTN</sequence>
<dbReference type="HOGENOM" id="CLU_2345846_0_0_4"/>
<feature type="signal peptide" evidence="2">
    <location>
        <begin position="1"/>
        <end position="22"/>
    </location>
</feature>
<dbReference type="STRING" id="543728.Vapar_1199"/>
<organism evidence="3">
    <name type="scientific">Variovorax paradoxus (strain S110)</name>
    <dbReference type="NCBI Taxonomy" id="543728"/>
    <lineage>
        <taxon>Bacteria</taxon>
        <taxon>Pseudomonadati</taxon>
        <taxon>Pseudomonadota</taxon>
        <taxon>Betaproteobacteria</taxon>
        <taxon>Burkholderiales</taxon>
        <taxon>Comamonadaceae</taxon>
        <taxon>Variovorax</taxon>
    </lineage>
</organism>
<dbReference type="AlphaFoldDB" id="C5CQM4"/>
<feature type="region of interest" description="Disordered" evidence="1">
    <location>
        <begin position="24"/>
        <end position="47"/>
    </location>
</feature>
<protein>
    <submittedName>
        <fullName evidence="3">Uncharacterized protein</fullName>
    </submittedName>
</protein>
<gene>
    <name evidence="3" type="ordered locus">Vapar_1199</name>
</gene>
<accession>C5CQM4</accession>
<feature type="compositionally biased region" description="Pro residues" evidence="1">
    <location>
        <begin position="26"/>
        <end position="36"/>
    </location>
</feature>
<feature type="chain" id="PRO_5002947306" evidence="2">
    <location>
        <begin position="23"/>
        <end position="99"/>
    </location>
</feature>
<dbReference type="KEGG" id="vap:Vapar_1199"/>
<name>C5CQM4_VARPS</name>
<evidence type="ECO:0000256" key="1">
    <source>
        <dbReference type="SAM" id="MobiDB-lite"/>
    </source>
</evidence>
<proteinExistence type="predicted"/>
<reference evidence="3" key="1">
    <citation type="submission" date="2009-06" db="EMBL/GenBank/DDBJ databases">
        <title>Complete sequence of chromosome 1 of Variovorax paradoxus S110.</title>
        <authorList>
            <consortium name="US DOE Joint Genome Institute"/>
            <person name="Lucas S."/>
            <person name="Copeland A."/>
            <person name="Lapidus A."/>
            <person name="Glavina del Rio T."/>
            <person name="Tice H."/>
            <person name="Bruce D."/>
            <person name="Goodwin L."/>
            <person name="Pitluck S."/>
            <person name="Chertkov O."/>
            <person name="Brettin T."/>
            <person name="Detter J.C."/>
            <person name="Han C."/>
            <person name="Larimer F."/>
            <person name="Land M."/>
            <person name="Hauser L."/>
            <person name="Kyrpides N."/>
            <person name="Ovchinnikova G."/>
            <person name="Orwin P."/>
            <person name="Leadbetter J.R."/>
            <person name="Spain J.C."/>
            <person name="Han J.I."/>
        </authorList>
    </citation>
    <scope>NUCLEOTIDE SEQUENCE</scope>
    <source>
        <strain evidence="3">S110</strain>
    </source>
</reference>
<feature type="region of interest" description="Disordered" evidence="1">
    <location>
        <begin position="71"/>
        <end position="99"/>
    </location>
</feature>
<evidence type="ECO:0000313" key="3">
    <source>
        <dbReference type="EMBL" id="ACS17850.1"/>
    </source>
</evidence>
<evidence type="ECO:0000256" key="2">
    <source>
        <dbReference type="SAM" id="SignalP"/>
    </source>
</evidence>